<organism evidence="12 13">
    <name type="scientific">Brucella endophytica</name>
    <dbReference type="NCBI Taxonomy" id="1963359"/>
    <lineage>
        <taxon>Bacteria</taxon>
        <taxon>Pseudomonadati</taxon>
        <taxon>Pseudomonadota</taxon>
        <taxon>Alphaproteobacteria</taxon>
        <taxon>Hyphomicrobiales</taxon>
        <taxon>Brucellaceae</taxon>
        <taxon>Brucella/Ochrobactrum group</taxon>
        <taxon>Brucella</taxon>
    </lineage>
</organism>
<comment type="caution">
    <text evidence="12">The sequence shown here is derived from an EMBL/GenBank/DDBJ whole genome shotgun (WGS) entry which is preliminary data.</text>
</comment>
<feature type="domain" description="ABC transporter" evidence="11">
    <location>
        <begin position="243"/>
        <end position="499"/>
    </location>
</feature>
<dbReference type="InterPro" id="IPR017871">
    <property type="entry name" value="ABC_transporter-like_CS"/>
</dbReference>
<keyword evidence="9" id="KW-1278">Translocase</keyword>
<dbReference type="GO" id="GO:0016887">
    <property type="term" value="F:ATP hydrolysis activity"/>
    <property type="evidence" value="ECO:0007669"/>
    <property type="project" value="InterPro"/>
</dbReference>
<dbReference type="InterPro" id="IPR027417">
    <property type="entry name" value="P-loop_NTPase"/>
</dbReference>
<dbReference type="RefSeq" id="WP_188825531.1">
    <property type="nucleotide sequence ID" value="NZ_BMHH01000017.1"/>
</dbReference>
<evidence type="ECO:0000256" key="7">
    <source>
        <dbReference type="ARBA" id="ARBA00022741"/>
    </source>
</evidence>
<dbReference type="InterPro" id="IPR003439">
    <property type="entry name" value="ABC_transporter-like_ATP-bd"/>
</dbReference>
<dbReference type="GO" id="GO:0005524">
    <property type="term" value="F:ATP binding"/>
    <property type="evidence" value="ECO:0007669"/>
    <property type="project" value="UniProtKB-KW"/>
</dbReference>
<dbReference type="SUPFAM" id="SSF52540">
    <property type="entry name" value="P-loop containing nucleoside triphosphate hydrolases"/>
    <property type="match status" value="2"/>
</dbReference>
<dbReference type="SMART" id="SM00382">
    <property type="entry name" value="AAA"/>
    <property type="match status" value="2"/>
</dbReference>
<gene>
    <name evidence="12" type="ORF">GCM10011491_35540</name>
</gene>
<accession>A0A916SMY1</accession>
<evidence type="ECO:0000256" key="3">
    <source>
        <dbReference type="ARBA" id="ARBA00022448"/>
    </source>
</evidence>
<evidence type="ECO:0000256" key="10">
    <source>
        <dbReference type="ARBA" id="ARBA00023136"/>
    </source>
</evidence>
<evidence type="ECO:0000256" key="2">
    <source>
        <dbReference type="ARBA" id="ARBA00005417"/>
    </source>
</evidence>
<evidence type="ECO:0000256" key="8">
    <source>
        <dbReference type="ARBA" id="ARBA00022840"/>
    </source>
</evidence>
<proteinExistence type="inferred from homology"/>
<dbReference type="Proteomes" id="UP000646478">
    <property type="component" value="Unassembled WGS sequence"/>
</dbReference>
<evidence type="ECO:0000256" key="5">
    <source>
        <dbReference type="ARBA" id="ARBA00022597"/>
    </source>
</evidence>
<keyword evidence="13" id="KW-1185">Reference proteome</keyword>
<dbReference type="GO" id="GO:0005886">
    <property type="term" value="C:plasma membrane"/>
    <property type="evidence" value="ECO:0007669"/>
    <property type="project" value="UniProtKB-SubCell"/>
</dbReference>
<evidence type="ECO:0000256" key="1">
    <source>
        <dbReference type="ARBA" id="ARBA00004533"/>
    </source>
</evidence>
<keyword evidence="7" id="KW-0547">Nucleotide-binding</keyword>
<evidence type="ECO:0000256" key="4">
    <source>
        <dbReference type="ARBA" id="ARBA00022475"/>
    </source>
</evidence>
<dbReference type="InterPro" id="IPR003593">
    <property type="entry name" value="AAA+_ATPase"/>
</dbReference>
<dbReference type="PANTHER" id="PTHR43790">
    <property type="entry name" value="CARBOHYDRATE TRANSPORT ATP-BINDING PROTEIN MG119-RELATED"/>
    <property type="match status" value="1"/>
</dbReference>
<name>A0A916SMY1_9HYPH</name>
<dbReference type="Gene3D" id="3.40.50.300">
    <property type="entry name" value="P-loop containing nucleotide triphosphate hydrolases"/>
    <property type="match status" value="2"/>
</dbReference>
<evidence type="ECO:0000256" key="6">
    <source>
        <dbReference type="ARBA" id="ARBA00022737"/>
    </source>
</evidence>
<dbReference type="EMBL" id="BMHH01000017">
    <property type="protein sequence ID" value="GGB04302.1"/>
    <property type="molecule type" value="Genomic_DNA"/>
</dbReference>
<protein>
    <submittedName>
        <fullName evidence="12">Lipase</fullName>
    </submittedName>
</protein>
<dbReference type="AlphaFoldDB" id="A0A916SMY1"/>
<comment type="subcellular location">
    <subcellularLocation>
        <location evidence="1">Cell inner membrane</location>
    </subcellularLocation>
</comment>
<comment type="similarity">
    <text evidence="2">Belongs to the ABC transporter superfamily.</text>
</comment>
<reference evidence="12" key="2">
    <citation type="submission" date="2020-09" db="EMBL/GenBank/DDBJ databases">
        <authorList>
            <person name="Sun Q."/>
            <person name="Zhou Y."/>
        </authorList>
    </citation>
    <scope>NUCLEOTIDE SEQUENCE</scope>
    <source>
        <strain evidence="12">CGMCC 1.15082</strain>
    </source>
</reference>
<keyword evidence="6" id="KW-0677">Repeat</keyword>
<keyword evidence="8" id="KW-0067">ATP-binding</keyword>
<dbReference type="CDD" id="cd03215">
    <property type="entry name" value="ABC_Carb_Monos_II"/>
    <property type="match status" value="1"/>
</dbReference>
<evidence type="ECO:0000313" key="13">
    <source>
        <dbReference type="Proteomes" id="UP000646478"/>
    </source>
</evidence>
<keyword evidence="3" id="KW-0813">Transport</keyword>
<evidence type="ECO:0000256" key="9">
    <source>
        <dbReference type="ARBA" id="ARBA00022967"/>
    </source>
</evidence>
<evidence type="ECO:0000313" key="12">
    <source>
        <dbReference type="EMBL" id="GGB04302.1"/>
    </source>
</evidence>
<keyword evidence="5" id="KW-0762">Sugar transport</keyword>
<dbReference type="PROSITE" id="PS50893">
    <property type="entry name" value="ABC_TRANSPORTER_2"/>
    <property type="match status" value="2"/>
</dbReference>
<sequence length="499" mass="54602">MTENLIELRHIGKQFGGVKALDDVSLNIRAGEIHCLAGENGSGKSTVIKIMSGVYTPEDGEILIDGKPVGRLDPVKSVHHGIQVIYQDFSLFGNLTVAENLTINTFLIEGRRIVDWRRSRNLARKALERLGVTIDLDAEVDSLPTFGKQVVAIARAVMADARLIIMDEPTTALTRHEVDALFKVVRDLQSQGIAVLFVSHKMREMLEISERLTVFRNGKKVAEGPISDFDEPAITRAMTGQELAAHNYHWTPRKGADAPVLEVRNLSIPGFVEDASLTLYPGEIVGISGLIGSGRTELALALFGMRPEFRGSVRIGGKDVHLKSVQEGIASGVAYVPEDRLTEGLFLTQSIERNIIVTSIDKFVRGLFINRRKAEETTREMFSAMQIAAPGPHTPVNHLSGGNAQRVVLARWLLTGAKLLILNGPTVGVDVGSKAQIHNIIRKLAEDKGLAVLMLSDDVPELVQNCNRVLIMHRGRFFGELAGGELTEDAVNDRLKALS</sequence>
<dbReference type="PROSITE" id="PS00211">
    <property type="entry name" value="ABC_TRANSPORTER_1"/>
    <property type="match status" value="1"/>
</dbReference>
<dbReference type="InterPro" id="IPR050107">
    <property type="entry name" value="ABC_carbohydrate_import_ATPase"/>
</dbReference>
<keyword evidence="4" id="KW-1003">Cell membrane</keyword>
<evidence type="ECO:0000259" key="11">
    <source>
        <dbReference type="PROSITE" id="PS50893"/>
    </source>
</evidence>
<keyword evidence="10" id="KW-0472">Membrane</keyword>
<reference evidence="12" key="1">
    <citation type="journal article" date="2014" name="Int. J. Syst. Evol. Microbiol.">
        <title>Complete genome sequence of Corynebacterium casei LMG S-19264T (=DSM 44701T), isolated from a smear-ripened cheese.</title>
        <authorList>
            <consortium name="US DOE Joint Genome Institute (JGI-PGF)"/>
            <person name="Walter F."/>
            <person name="Albersmeier A."/>
            <person name="Kalinowski J."/>
            <person name="Ruckert C."/>
        </authorList>
    </citation>
    <scope>NUCLEOTIDE SEQUENCE</scope>
    <source>
        <strain evidence="12">CGMCC 1.15082</strain>
    </source>
</reference>
<dbReference type="CDD" id="cd03216">
    <property type="entry name" value="ABC_Carb_Monos_I"/>
    <property type="match status" value="1"/>
</dbReference>
<dbReference type="Pfam" id="PF00005">
    <property type="entry name" value="ABC_tran"/>
    <property type="match status" value="2"/>
</dbReference>
<feature type="domain" description="ABC transporter" evidence="11">
    <location>
        <begin position="6"/>
        <end position="242"/>
    </location>
</feature>
<dbReference type="PANTHER" id="PTHR43790:SF1">
    <property type="entry name" value="XYLOSE IMPORT ATP-BINDING PROTEIN XYLG"/>
    <property type="match status" value="1"/>
</dbReference>